<comment type="cofactor">
    <cofactor evidence="2 12">
        <name>Mg(2+)</name>
        <dbReference type="ChEBI" id="CHEBI:18420"/>
    </cofactor>
</comment>
<keyword evidence="11 12" id="KW-0456">Lyase</keyword>
<keyword evidence="6 12" id="KW-0210">Decarboxylase</keyword>
<dbReference type="InterPro" id="IPR022653">
    <property type="entry name" value="De-COase2_pyr-phos_BS"/>
</dbReference>
<dbReference type="PATRIC" id="fig|889378.3.peg.659"/>
<dbReference type="SUPFAM" id="SSF50621">
    <property type="entry name" value="Alanine racemase C-terminal domain-like"/>
    <property type="match status" value="1"/>
</dbReference>
<comment type="similarity">
    <text evidence="4 12">Belongs to the Orn/Lys/Arg decarboxylase class-II family. SpeA subfamily.</text>
</comment>
<name>U3GKA8_SPIAZ</name>
<dbReference type="STRING" id="889378.Spiaf_0649"/>
<dbReference type="NCBIfam" id="NF003763">
    <property type="entry name" value="PRK05354.1"/>
    <property type="match status" value="1"/>
</dbReference>
<dbReference type="InterPro" id="IPR022644">
    <property type="entry name" value="De-COase2_N"/>
</dbReference>
<feature type="domain" description="Orn/DAP/Arg decarboxylase 2 N-terminal" evidence="15">
    <location>
        <begin position="93"/>
        <end position="348"/>
    </location>
</feature>
<evidence type="ECO:0000256" key="3">
    <source>
        <dbReference type="ARBA" id="ARBA00002257"/>
    </source>
</evidence>
<proteinExistence type="inferred from homology"/>
<dbReference type="GO" id="GO:0008295">
    <property type="term" value="P:spermidine biosynthetic process"/>
    <property type="evidence" value="ECO:0007669"/>
    <property type="project" value="UniProtKB-UniRule"/>
</dbReference>
<dbReference type="InterPro" id="IPR009006">
    <property type="entry name" value="Ala_racemase/Decarboxylase_C"/>
</dbReference>
<protein>
    <recommendedName>
        <fullName evidence="12">Biosynthetic arginine decarboxylase</fullName>
        <shortName evidence="12">ADC</shortName>
        <ecNumber evidence="12">4.1.1.19</ecNumber>
    </recommendedName>
</protein>
<keyword evidence="9 12" id="KW-0745">Spermidine biosynthesis</keyword>
<sequence length="638" mass="72195">MPKEMLQRWKVSDSADVYGVKDWGAGYFDVSDSGEVVITARHPEGPVTVNMMDIIAGINERGLSMPVLLRVENLLDSQITLLNESFRKTIRKLEYKGNYQGVFPIKVNQQEQVIKEISRFGDRYNHGLEAGSKAELIVALAVLNNTNSCLICNGYKDSEFIDLGLEATRMGYKVFFVMEMPGELELLIERSKALGIRPNIGVRLKLATKAGGHWSESGGDSSIFGLTATQLVEVVERLRAADMLDCLRLVHYHLGSQIPNIRDIRSAIRETCRFYADLALEGAPMGHIDLGGGLAVDYDGSKTNFVHSMNYSLDEYTADVIEVIMEVLDEKDIPHPTVITESGRATVAYSSVLLFDILDVNRSEATMEVETIPPDAHELLVSMREVLNTMTLKNVQECYNDAVYYRDEIRERFKWGQIGLRERALSENLFFAIMRRLTENLKKLRRVPAALEGLSEALYDVYYGNFSVFQSLPDAWAIDQVFPVMPLHRLDEEPKRKAIIADITCDSDGKLDRFADFHDLRRTLPLHDLKPDQEYYLGAFLVGAYQETLGDLHNLFGDTNIVGVRIKPEGGFDFVHELEGDSIADVVSYVEYDPKNLVRMFREKAEQAVRDGRISAQDRRRILSVYEAGMNGYTYFER</sequence>
<dbReference type="InterPro" id="IPR029066">
    <property type="entry name" value="PLP-binding_barrel"/>
</dbReference>
<evidence type="ECO:0000256" key="10">
    <source>
        <dbReference type="ARBA" id="ARBA00023115"/>
    </source>
</evidence>
<dbReference type="KEGG" id="sfc:Spiaf_0649"/>
<comment type="cofactor">
    <cofactor evidence="1 12 13">
        <name>pyridoxal 5'-phosphate</name>
        <dbReference type="ChEBI" id="CHEBI:597326"/>
    </cofactor>
</comment>
<evidence type="ECO:0000256" key="1">
    <source>
        <dbReference type="ARBA" id="ARBA00001933"/>
    </source>
</evidence>
<dbReference type="InterPro" id="IPR040634">
    <property type="entry name" value="Arg_decarb_HB"/>
</dbReference>
<evidence type="ECO:0000256" key="14">
    <source>
        <dbReference type="PIRSR" id="PIRSR600183-50"/>
    </source>
</evidence>
<feature type="active site" description="Proton donor" evidence="14">
    <location>
        <position position="505"/>
    </location>
</feature>
<dbReference type="PRINTS" id="PR01180">
    <property type="entry name" value="ARGDCRBXLASE"/>
</dbReference>
<dbReference type="PRINTS" id="PR01179">
    <property type="entry name" value="ODADCRBXLASE"/>
</dbReference>
<comment type="function">
    <text evidence="3 12">Catalyzes the biosynthesis of agmatine from arginine.</text>
</comment>
<reference evidence="19" key="1">
    <citation type="journal article" date="2013" name="Stand. Genomic Sci.">
        <title>Complete genome sequence of the halophilic bacterium Spirochaeta africana type strain (Z-7692(T)) from the alkaline Lake Magadi in the East African Rift.</title>
        <authorList>
            <person name="Liolos K."/>
            <person name="Abt B."/>
            <person name="Scheuner C."/>
            <person name="Teshima H."/>
            <person name="Held B."/>
            <person name="Lapidus A."/>
            <person name="Nolan M."/>
            <person name="Lucas S."/>
            <person name="Deshpande S."/>
            <person name="Cheng J.F."/>
            <person name="Tapia R."/>
            <person name="Goodwin L.A."/>
            <person name="Pitluck S."/>
            <person name="Pagani I."/>
            <person name="Ivanova N."/>
            <person name="Mavromatis K."/>
            <person name="Mikhailova N."/>
            <person name="Huntemann M."/>
            <person name="Pati A."/>
            <person name="Chen A."/>
            <person name="Palaniappan K."/>
            <person name="Land M."/>
            <person name="Rohde M."/>
            <person name="Tindall B.J."/>
            <person name="Detter J.C."/>
            <person name="Goker M."/>
            <person name="Bristow J."/>
            <person name="Eisen J.A."/>
            <person name="Markowitz V."/>
            <person name="Hugenholtz P."/>
            <person name="Woyke T."/>
            <person name="Klenk H.P."/>
            <person name="Kyrpides N.C."/>
        </authorList>
    </citation>
    <scope>NUCLEOTIDE SEQUENCE</scope>
    <source>
        <strain evidence="19">ATCC 700263 / DSM 8902 / Z-7692</strain>
    </source>
</reference>
<feature type="domain" description="Arginine decarboxylase helical bundle" evidence="16">
    <location>
        <begin position="374"/>
        <end position="454"/>
    </location>
</feature>
<dbReference type="eggNOG" id="COG1166">
    <property type="taxonomic scope" value="Bacteria"/>
</dbReference>
<evidence type="ECO:0000256" key="8">
    <source>
        <dbReference type="ARBA" id="ARBA00022898"/>
    </source>
</evidence>
<dbReference type="PROSITE" id="PS00878">
    <property type="entry name" value="ODR_DC_2_1"/>
    <property type="match status" value="1"/>
</dbReference>
<accession>U3GKA8</accession>
<organism evidence="18 19">
    <name type="scientific">Spirochaeta africana (strain ATCC 700263 / DSM 8902 / Z-7692)</name>
    <dbReference type="NCBI Taxonomy" id="889378"/>
    <lineage>
        <taxon>Bacteria</taxon>
        <taxon>Pseudomonadati</taxon>
        <taxon>Spirochaetota</taxon>
        <taxon>Spirochaetia</taxon>
        <taxon>Spirochaetales</taxon>
        <taxon>Spirochaetaceae</taxon>
        <taxon>Spirochaeta</taxon>
    </lineage>
</organism>
<evidence type="ECO:0000256" key="12">
    <source>
        <dbReference type="HAMAP-Rule" id="MF_01417"/>
    </source>
</evidence>
<dbReference type="EC" id="4.1.1.19" evidence="12"/>
<evidence type="ECO:0000256" key="9">
    <source>
        <dbReference type="ARBA" id="ARBA00023066"/>
    </source>
</evidence>
<dbReference type="HAMAP" id="MF_01417">
    <property type="entry name" value="SpeA"/>
    <property type="match status" value="1"/>
</dbReference>
<dbReference type="Gene3D" id="2.40.37.10">
    <property type="entry name" value="Lyase, Ornithine Decarboxylase, Chain A, domain 1"/>
    <property type="match status" value="1"/>
</dbReference>
<dbReference type="PIRSF" id="PIRSF001336">
    <property type="entry name" value="Arg_decrbxlase"/>
    <property type="match status" value="1"/>
</dbReference>
<feature type="domain" description="Arginine decarboxylase C-terminal helical" evidence="17">
    <location>
        <begin position="583"/>
        <end position="636"/>
    </location>
</feature>
<evidence type="ECO:0000313" key="19">
    <source>
        <dbReference type="Proteomes" id="UP000007383"/>
    </source>
</evidence>
<dbReference type="GO" id="GO:0046872">
    <property type="term" value="F:metal ion binding"/>
    <property type="evidence" value="ECO:0007669"/>
    <property type="project" value="UniProtKB-KW"/>
</dbReference>
<dbReference type="InterPro" id="IPR002985">
    <property type="entry name" value="Arg_decrbxlase"/>
</dbReference>
<dbReference type="GO" id="GO:0006527">
    <property type="term" value="P:L-arginine catabolic process"/>
    <property type="evidence" value="ECO:0007669"/>
    <property type="project" value="InterPro"/>
</dbReference>
<evidence type="ECO:0000259" key="15">
    <source>
        <dbReference type="Pfam" id="PF02784"/>
    </source>
</evidence>
<comment type="catalytic activity">
    <reaction evidence="12">
        <text>L-arginine + H(+) = agmatine + CO2</text>
        <dbReference type="Rhea" id="RHEA:17641"/>
        <dbReference type="ChEBI" id="CHEBI:15378"/>
        <dbReference type="ChEBI" id="CHEBI:16526"/>
        <dbReference type="ChEBI" id="CHEBI:32682"/>
        <dbReference type="ChEBI" id="CHEBI:58145"/>
        <dbReference type="EC" id="4.1.1.19"/>
    </reaction>
</comment>
<keyword evidence="10 12" id="KW-0620">Polyamine biosynthesis</keyword>
<evidence type="ECO:0000256" key="6">
    <source>
        <dbReference type="ARBA" id="ARBA00022793"/>
    </source>
</evidence>
<dbReference type="Proteomes" id="UP000007383">
    <property type="component" value="Chromosome"/>
</dbReference>
<evidence type="ECO:0000256" key="5">
    <source>
        <dbReference type="ARBA" id="ARBA00022723"/>
    </source>
</evidence>
<dbReference type="InterPro" id="IPR041128">
    <property type="entry name" value="Arg_decarbox_C"/>
</dbReference>
<keyword evidence="19" id="KW-1185">Reference proteome</keyword>
<evidence type="ECO:0000256" key="11">
    <source>
        <dbReference type="ARBA" id="ARBA00023239"/>
    </source>
</evidence>
<dbReference type="SUPFAM" id="SSF51419">
    <property type="entry name" value="PLP-binding barrel"/>
    <property type="match status" value="1"/>
</dbReference>
<dbReference type="GO" id="GO:0008792">
    <property type="term" value="F:arginine decarboxylase activity"/>
    <property type="evidence" value="ECO:0007669"/>
    <property type="project" value="UniProtKB-UniRule"/>
</dbReference>
<dbReference type="EMBL" id="CP003282">
    <property type="protein sequence ID" value="AFG36749.1"/>
    <property type="molecule type" value="Genomic_DNA"/>
</dbReference>
<dbReference type="HOGENOM" id="CLU_027243_1_0_12"/>
<dbReference type="PANTHER" id="PTHR43295:SF9">
    <property type="entry name" value="BIOSYNTHETIC ARGININE DECARBOXYLASE"/>
    <property type="match status" value="1"/>
</dbReference>
<dbReference type="Pfam" id="PF17944">
    <property type="entry name" value="Arg_decarbox_C"/>
    <property type="match status" value="1"/>
</dbReference>
<comment type="caution">
    <text evidence="12">Lacks conserved residue(s) required for the propagation of feature annotation.</text>
</comment>
<dbReference type="Pfam" id="PF17810">
    <property type="entry name" value="Arg_decarb_HB"/>
    <property type="match status" value="1"/>
</dbReference>
<dbReference type="Gene3D" id="1.10.287.3440">
    <property type="match status" value="1"/>
</dbReference>
<dbReference type="Gene3D" id="3.20.20.10">
    <property type="entry name" value="Alanine racemase"/>
    <property type="match status" value="1"/>
</dbReference>
<dbReference type="Gene3D" id="1.20.58.930">
    <property type="match status" value="1"/>
</dbReference>
<evidence type="ECO:0000256" key="13">
    <source>
        <dbReference type="PIRSR" id="PIRSR001336-50"/>
    </source>
</evidence>
<dbReference type="CDD" id="cd06830">
    <property type="entry name" value="PLPDE_III_ADC"/>
    <property type="match status" value="1"/>
</dbReference>
<dbReference type="AlphaFoldDB" id="U3GKA8"/>
<comment type="pathway">
    <text evidence="12">Amine and polyamine biosynthesis; agmatine biosynthesis; agmatine from L-arginine: step 1/1.</text>
</comment>
<keyword evidence="7 12" id="KW-0460">Magnesium</keyword>
<evidence type="ECO:0000256" key="7">
    <source>
        <dbReference type="ARBA" id="ARBA00022842"/>
    </source>
</evidence>
<dbReference type="NCBIfam" id="TIGR01273">
    <property type="entry name" value="speA"/>
    <property type="match status" value="1"/>
</dbReference>
<keyword evidence="8 12" id="KW-0663">Pyridoxal phosphate</keyword>
<feature type="modified residue" description="N6-(pyridoxal phosphate)lysine" evidence="12 13">
    <location>
        <position position="106"/>
    </location>
</feature>
<dbReference type="RefSeq" id="WP_014454746.1">
    <property type="nucleotide sequence ID" value="NC_017098.1"/>
</dbReference>
<dbReference type="UniPathway" id="UPA00186">
    <property type="reaction ID" value="UER00284"/>
</dbReference>
<dbReference type="InterPro" id="IPR000183">
    <property type="entry name" value="Orn/DAP/Arg_de-COase"/>
</dbReference>
<evidence type="ECO:0000256" key="4">
    <source>
        <dbReference type="ARBA" id="ARBA00008357"/>
    </source>
</evidence>
<keyword evidence="5 12" id="KW-0479">Metal-binding</keyword>
<evidence type="ECO:0000259" key="16">
    <source>
        <dbReference type="Pfam" id="PF17810"/>
    </source>
</evidence>
<gene>
    <name evidence="12" type="primary">speA</name>
    <name evidence="18" type="ordered locus">Spiaf_0649</name>
</gene>
<evidence type="ECO:0000313" key="18">
    <source>
        <dbReference type="EMBL" id="AFG36749.1"/>
    </source>
</evidence>
<evidence type="ECO:0000259" key="17">
    <source>
        <dbReference type="Pfam" id="PF17944"/>
    </source>
</evidence>
<dbReference type="Pfam" id="PF02784">
    <property type="entry name" value="Orn_Arg_deC_N"/>
    <property type="match status" value="1"/>
</dbReference>
<evidence type="ECO:0000256" key="2">
    <source>
        <dbReference type="ARBA" id="ARBA00001946"/>
    </source>
</evidence>
<dbReference type="PANTHER" id="PTHR43295">
    <property type="entry name" value="ARGININE DECARBOXYLASE"/>
    <property type="match status" value="1"/>
</dbReference>